<dbReference type="GO" id="GO:0016829">
    <property type="term" value="F:lyase activity"/>
    <property type="evidence" value="ECO:0007669"/>
    <property type="project" value="UniProtKB-KW"/>
</dbReference>
<evidence type="ECO:0000259" key="4">
    <source>
        <dbReference type="Pfam" id="PF05426"/>
    </source>
</evidence>
<comment type="caution">
    <text evidence="5">The sequence shown here is derived from an EMBL/GenBank/DDBJ whole genome shotgun (WGS) entry which is preliminary data.</text>
</comment>
<dbReference type="Pfam" id="PF05426">
    <property type="entry name" value="Alginate_lyase"/>
    <property type="match status" value="1"/>
</dbReference>
<dbReference type="AlphaFoldDB" id="A0A2T0V6D9"/>
<dbReference type="EMBL" id="PVTK01000002">
    <property type="protein sequence ID" value="PRY65765.1"/>
    <property type="molecule type" value="Genomic_DNA"/>
</dbReference>
<accession>A0A2T0V6D9</accession>
<dbReference type="SUPFAM" id="SSF48230">
    <property type="entry name" value="Chondroitin AC/alginate lyase"/>
    <property type="match status" value="1"/>
</dbReference>
<feature type="domain" description="Alginate lyase" evidence="4">
    <location>
        <begin position="114"/>
        <end position="335"/>
    </location>
</feature>
<keyword evidence="1 3" id="KW-0732">Signal</keyword>
<name>A0A2T0V6D9_9GAMM</name>
<feature type="chain" id="PRO_5015759426" evidence="3">
    <location>
        <begin position="24"/>
        <end position="419"/>
    </location>
</feature>
<feature type="signal peptide" evidence="3">
    <location>
        <begin position="1"/>
        <end position="23"/>
    </location>
</feature>
<organism evidence="5 6">
    <name type="scientific">Vreelandella songnenensis</name>
    <dbReference type="NCBI Taxonomy" id="1176243"/>
    <lineage>
        <taxon>Bacteria</taxon>
        <taxon>Pseudomonadati</taxon>
        <taxon>Pseudomonadota</taxon>
        <taxon>Gammaproteobacteria</taxon>
        <taxon>Oceanospirillales</taxon>
        <taxon>Halomonadaceae</taxon>
        <taxon>Vreelandella</taxon>
    </lineage>
</organism>
<evidence type="ECO:0000256" key="2">
    <source>
        <dbReference type="ARBA" id="ARBA00023239"/>
    </source>
</evidence>
<dbReference type="RefSeq" id="WP_106374154.1">
    <property type="nucleotide sequence ID" value="NZ_PVTK01000002.1"/>
</dbReference>
<gene>
    <name evidence="5" type="ORF">B0H98_102295</name>
</gene>
<evidence type="ECO:0000313" key="6">
    <source>
        <dbReference type="Proteomes" id="UP000237647"/>
    </source>
</evidence>
<keyword evidence="2 5" id="KW-0456">Lyase</keyword>
<dbReference type="OrthoDB" id="7210452at2"/>
<reference evidence="5 6" key="1">
    <citation type="submission" date="2018-03" db="EMBL/GenBank/DDBJ databases">
        <title>Genomic Encyclopedia of Type Strains, Phase III (KMG-III): the genomes of soil and plant-associated and newly described type strains.</title>
        <authorList>
            <person name="Whitman W."/>
        </authorList>
    </citation>
    <scope>NUCLEOTIDE SEQUENCE [LARGE SCALE GENOMIC DNA]</scope>
    <source>
        <strain evidence="5 6">CGMCC 1.12152</strain>
    </source>
</reference>
<evidence type="ECO:0000256" key="3">
    <source>
        <dbReference type="SAM" id="SignalP"/>
    </source>
</evidence>
<protein>
    <submittedName>
        <fullName evidence="5">Poly(Beta-D-mannuronate) lyase</fullName>
    </submittedName>
</protein>
<proteinExistence type="predicted"/>
<keyword evidence="6" id="KW-1185">Reference proteome</keyword>
<dbReference type="Proteomes" id="UP000237647">
    <property type="component" value="Unassembled WGS sequence"/>
</dbReference>
<evidence type="ECO:0000313" key="5">
    <source>
        <dbReference type="EMBL" id="PRY65765.1"/>
    </source>
</evidence>
<dbReference type="GO" id="GO:0042597">
    <property type="term" value="C:periplasmic space"/>
    <property type="evidence" value="ECO:0007669"/>
    <property type="project" value="InterPro"/>
</dbReference>
<dbReference type="Gene3D" id="1.50.10.100">
    <property type="entry name" value="Chondroitin AC/alginate lyase"/>
    <property type="match status" value="1"/>
</dbReference>
<dbReference type="InterPro" id="IPR008929">
    <property type="entry name" value="Chondroitin_lyas"/>
</dbReference>
<sequence>MPLALAKGLSARFLFALPVALMAMGSADLSANINLDDTLSREARLSIDLSEYRVTDTNASYFDVKARMALLEQTDSTILLQLRDQLSIGPSCRQKINAEPITTRGAIPGFYPSPREWELATRPLFAFEDSVSNLAGAFVASGDIYYAECLVHYLHHWAEAEAMTDFVYEPAQPQAWFASESMLFAAAMAYSIVRPYIDGLEEERSDIELWLQRLAREHSAVPGIAQQSCCNNHLYRRALYATMIGVLAEDNDLFRFGVSAIYSALHDMTEDGALPLEVNRGRRAIHYQNYALSYLIPNMQIIHRQGYDIFNLEVEDSNIHEGVGYLFQILDDPEALGDYAPREQYTDFLSDPQYFTWMEIYLSHFEHEGMASLITRARPTYSRSAGGPVTFYFMDPGAQEHIRMDEQRQETEVFQGLDN</sequence>
<evidence type="ECO:0000256" key="1">
    <source>
        <dbReference type="ARBA" id="ARBA00022729"/>
    </source>
</evidence>
<dbReference type="InterPro" id="IPR008397">
    <property type="entry name" value="Alginate_lyase_dom"/>
</dbReference>